<dbReference type="RefSeq" id="WP_169660710.1">
    <property type="nucleotide sequence ID" value="NZ_JABANE010000171.1"/>
</dbReference>
<keyword evidence="3" id="KW-1185">Reference proteome</keyword>
<sequence>MKRISILSLLIMAGSFFSSCNNEESLPTRPASVTMEGESLFNVSSIGDSVNSFFTAKFDGTPPHDLVYQDSKGREYSFHAEESRIYEIPIATDVSLTLTPLSIKGKAGEGTTEGSAKVSVTSEIEQVQFAYTGYVQSYRKNNTATWYTNSDETYPEDSLVVRNNKNDQVHTLLIIKLSDLGELKEENKVIISLYGGMQVGKNTPINLAIYGIKEKIEAGTLYDDVMAIDDQFELITEDELVFDVGEKRPLSYEITDYLKQSQSEGKEYVTIKMSDTQQNTKPLVFNTHFHPDANHKTFLSIVGLVE</sequence>
<gene>
    <name evidence="2" type="ORF">HHU12_31465</name>
</gene>
<evidence type="ECO:0000313" key="2">
    <source>
        <dbReference type="EMBL" id="NME72522.1"/>
    </source>
</evidence>
<name>A0A7X9XD58_9BACT</name>
<feature type="chain" id="PRO_5031072032" evidence="1">
    <location>
        <begin position="21"/>
        <end position="306"/>
    </location>
</feature>
<evidence type="ECO:0000313" key="3">
    <source>
        <dbReference type="Proteomes" id="UP000576082"/>
    </source>
</evidence>
<proteinExistence type="predicted"/>
<dbReference type="EMBL" id="JABANE010000171">
    <property type="protein sequence ID" value="NME72522.1"/>
    <property type="molecule type" value="Genomic_DNA"/>
</dbReference>
<comment type="caution">
    <text evidence="2">The sequence shown here is derived from an EMBL/GenBank/DDBJ whole genome shotgun (WGS) entry which is preliminary data.</text>
</comment>
<evidence type="ECO:0000256" key="1">
    <source>
        <dbReference type="SAM" id="SignalP"/>
    </source>
</evidence>
<feature type="signal peptide" evidence="1">
    <location>
        <begin position="1"/>
        <end position="20"/>
    </location>
</feature>
<organism evidence="2 3">
    <name type="scientific">Flammeovirga aprica JL-4</name>
    <dbReference type="NCBI Taxonomy" id="694437"/>
    <lineage>
        <taxon>Bacteria</taxon>
        <taxon>Pseudomonadati</taxon>
        <taxon>Bacteroidota</taxon>
        <taxon>Cytophagia</taxon>
        <taxon>Cytophagales</taxon>
        <taxon>Flammeovirgaceae</taxon>
        <taxon>Flammeovirga</taxon>
    </lineage>
</organism>
<dbReference type="AlphaFoldDB" id="A0A7X9XD58"/>
<keyword evidence="1" id="KW-0732">Signal</keyword>
<accession>A0A7X9XD58</accession>
<reference evidence="2 3" key="1">
    <citation type="submission" date="2020-04" db="EMBL/GenBank/DDBJ databases">
        <title>Flammeovirga sp. SR4, a novel species isolated from seawater.</title>
        <authorList>
            <person name="Wang X."/>
        </authorList>
    </citation>
    <scope>NUCLEOTIDE SEQUENCE [LARGE SCALE GENOMIC DNA]</scope>
    <source>
        <strain evidence="2 3">ATCC 23126</strain>
    </source>
</reference>
<protein>
    <submittedName>
        <fullName evidence="2">Uncharacterized protein</fullName>
    </submittedName>
</protein>
<dbReference type="PROSITE" id="PS51257">
    <property type="entry name" value="PROKAR_LIPOPROTEIN"/>
    <property type="match status" value="1"/>
</dbReference>
<dbReference type="Proteomes" id="UP000576082">
    <property type="component" value="Unassembled WGS sequence"/>
</dbReference>